<reference evidence="1 2" key="1">
    <citation type="submission" date="2017-06" db="EMBL/GenBank/DDBJ databases">
        <title>Whole Genome Sequences of Colwellia marinimaniae MTCD1.</title>
        <authorList>
            <person name="Kusumoto H."/>
            <person name="Inoue M."/>
            <person name="Tanikawa K."/>
            <person name="Maeji H."/>
            <person name="Cameron J.H."/>
            <person name="Bartlett D.H."/>
        </authorList>
    </citation>
    <scope>NUCLEOTIDE SEQUENCE [LARGE SCALE GENOMIC DNA]</scope>
    <source>
        <strain evidence="1 2">MTCD1</strain>
    </source>
</reference>
<sequence length="90" mass="9151">MSYVGIARNAGTISTNIEKLIRSGEGSPGLSKRIGTTSTNITAFINGKASLGIAKALGTTTTNAQQLRDEIGREGAIGVIIGLACGMDAK</sequence>
<evidence type="ECO:0000313" key="1">
    <source>
        <dbReference type="EMBL" id="GAW96732.1"/>
    </source>
</evidence>
<keyword evidence="2" id="KW-1185">Reference proteome</keyword>
<organism evidence="1 2">
    <name type="scientific">Colwellia marinimaniae</name>
    <dbReference type="NCBI Taxonomy" id="1513592"/>
    <lineage>
        <taxon>Bacteria</taxon>
        <taxon>Pseudomonadati</taxon>
        <taxon>Pseudomonadota</taxon>
        <taxon>Gammaproteobacteria</taxon>
        <taxon>Alteromonadales</taxon>
        <taxon>Colwelliaceae</taxon>
        <taxon>Colwellia</taxon>
    </lineage>
</organism>
<protein>
    <submittedName>
        <fullName evidence="1">Uncharacterized protein</fullName>
    </submittedName>
</protein>
<dbReference type="Proteomes" id="UP000197068">
    <property type="component" value="Unassembled WGS sequence"/>
</dbReference>
<dbReference type="RefSeq" id="WP_057182827.1">
    <property type="nucleotide sequence ID" value="NZ_BDQM01000018.1"/>
</dbReference>
<gene>
    <name evidence="1" type="ORF">MTCD1_02352</name>
</gene>
<name>A0ABQ0MWI3_9GAMM</name>
<accession>A0ABQ0MWI3</accession>
<dbReference type="EMBL" id="BDQM01000018">
    <property type="protein sequence ID" value="GAW96732.1"/>
    <property type="molecule type" value="Genomic_DNA"/>
</dbReference>
<proteinExistence type="predicted"/>
<comment type="caution">
    <text evidence="1">The sequence shown here is derived from an EMBL/GenBank/DDBJ whole genome shotgun (WGS) entry which is preliminary data.</text>
</comment>
<evidence type="ECO:0000313" key="2">
    <source>
        <dbReference type="Proteomes" id="UP000197068"/>
    </source>
</evidence>